<dbReference type="Pfam" id="PF01926">
    <property type="entry name" value="MMR_HSR1"/>
    <property type="match status" value="1"/>
</dbReference>
<keyword evidence="12" id="KW-1185">Reference proteome</keyword>
<dbReference type="Pfam" id="PF13167">
    <property type="entry name" value="GTP-bdg_N"/>
    <property type="match status" value="1"/>
</dbReference>
<dbReference type="Proteomes" id="UP001321582">
    <property type="component" value="Chromosome"/>
</dbReference>
<evidence type="ECO:0000259" key="10">
    <source>
        <dbReference type="PROSITE" id="PS51705"/>
    </source>
</evidence>
<evidence type="ECO:0000256" key="1">
    <source>
        <dbReference type="ARBA" id="ARBA00022490"/>
    </source>
</evidence>
<evidence type="ECO:0000256" key="4">
    <source>
        <dbReference type="ARBA" id="ARBA00022842"/>
    </source>
</evidence>
<feature type="coiled-coil region" evidence="9">
    <location>
        <begin position="157"/>
        <end position="184"/>
    </location>
</feature>
<organism evidence="11 12">
    <name type="scientific">Haliovirga abyssi</name>
    <dbReference type="NCBI Taxonomy" id="2996794"/>
    <lineage>
        <taxon>Bacteria</taxon>
        <taxon>Fusobacteriati</taxon>
        <taxon>Fusobacteriota</taxon>
        <taxon>Fusobacteriia</taxon>
        <taxon>Fusobacteriales</taxon>
        <taxon>Haliovirgaceae</taxon>
        <taxon>Haliovirga</taxon>
    </lineage>
</organism>
<dbReference type="Pfam" id="PF16360">
    <property type="entry name" value="GTP-bdg_M"/>
    <property type="match status" value="1"/>
</dbReference>
<feature type="binding site" evidence="7">
    <location>
        <begin position="244"/>
        <end position="247"/>
    </location>
    <ligand>
        <name>GTP</name>
        <dbReference type="ChEBI" id="CHEBI:37565"/>
    </ligand>
</feature>
<dbReference type="GO" id="GO:0005525">
    <property type="term" value="F:GTP binding"/>
    <property type="evidence" value="ECO:0007669"/>
    <property type="project" value="UniProtKB-UniRule"/>
</dbReference>
<dbReference type="InterPro" id="IPR030394">
    <property type="entry name" value="G_HFLX_dom"/>
</dbReference>
<evidence type="ECO:0000256" key="6">
    <source>
        <dbReference type="HAMAP-Rule" id="MF_00900"/>
    </source>
</evidence>
<dbReference type="GO" id="GO:0046872">
    <property type="term" value="F:metal ion binding"/>
    <property type="evidence" value="ECO:0007669"/>
    <property type="project" value="UniProtKB-KW"/>
</dbReference>
<name>A0AAU9D8R0_9FUSO</name>
<dbReference type="HAMAP" id="MF_00900">
    <property type="entry name" value="GTPase_HflX"/>
    <property type="match status" value="1"/>
</dbReference>
<dbReference type="FunFam" id="3.40.50.11060:FF:000001">
    <property type="entry name" value="GTPase HflX"/>
    <property type="match status" value="1"/>
</dbReference>
<dbReference type="PRINTS" id="PR00326">
    <property type="entry name" value="GTP1OBG"/>
</dbReference>
<dbReference type="Gene3D" id="6.10.250.2860">
    <property type="match status" value="1"/>
</dbReference>
<feature type="binding site" evidence="8">
    <location>
        <position position="224"/>
    </location>
    <ligand>
        <name>Mg(2+)</name>
        <dbReference type="ChEBI" id="CHEBI:18420"/>
    </ligand>
</feature>
<dbReference type="NCBIfam" id="TIGR03156">
    <property type="entry name" value="GTP_HflX"/>
    <property type="match status" value="1"/>
</dbReference>
<comment type="similarity">
    <text evidence="6">Belongs to the TRAFAC class OBG-HflX-like GTPase superfamily. HflX GTPase family.</text>
</comment>
<dbReference type="AlphaFoldDB" id="A0AAU9D8R0"/>
<dbReference type="Gene3D" id="3.40.50.11060">
    <property type="entry name" value="GTPase HflX, N-terminal domain"/>
    <property type="match status" value="1"/>
</dbReference>
<comment type="cofactor">
    <cofactor evidence="8">
        <name>Mg(2+)</name>
        <dbReference type="ChEBI" id="CHEBI:18420"/>
    </cofactor>
</comment>
<keyword evidence="3 6" id="KW-0547">Nucleotide-binding</keyword>
<keyword evidence="5 6" id="KW-0342">GTP-binding</keyword>
<dbReference type="PIRSF" id="PIRSF006809">
    <property type="entry name" value="GTP-binding_hflX_prd"/>
    <property type="match status" value="1"/>
</dbReference>
<keyword evidence="1 6" id="KW-0963">Cytoplasm</keyword>
<evidence type="ECO:0000256" key="2">
    <source>
        <dbReference type="ARBA" id="ARBA00022723"/>
    </source>
</evidence>
<dbReference type="PANTHER" id="PTHR10229:SF0">
    <property type="entry name" value="GTP-BINDING PROTEIN 6-RELATED"/>
    <property type="match status" value="1"/>
</dbReference>
<dbReference type="InterPro" id="IPR006073">
    <property type="entry name" value="GTP-bd"/>
</dbReference>
<feature type="binding site" evidence="7">
    <location>
        <begin position="310"/>
        <end position="313"/>
    </location>
    <ligand>
        <name>GTP</name>
        <dbReference type="ChEBI" id="CHEBI:37565"/>
    </ligand>
</feature>
<keyword evidence="9" id="KW-0175">Coiled coil</keyword>
<dbReference type="PANTHER" id="PTHR10229">
    <property type="entry name" value="GTP-BINDING PROTEIN HFLX"/>
    <property type="match status" value="1"/>
</dbReference>
<dbReference type="SUPFAM" id="SSF52540">
    <property type="entry name" value="P-loop containing nucleoside triphosphate hydrolases"/>
    <property type="match status" value="1"/>
</dbReference>
<comment type="subunit">
    <text evidence="6">Monomer. Associates with the 50S ribosomal subunit.</text>
</comment>
<dbReference type="PROSITE" id="PS51705">
    <property type="entry name" value="G_HFLX"/>
    <property type="match status" value="1"/>
</dbReference>
<gene>
    <name evidence="6 11" type="primary">hflX</name>
    <name evidence="11" type="ORF">HLVA_05400</name>
</gene>
<dbReference type="InterPro" id="IPR042108">
    <property type="entry name" value="GTPase_HflX_N_sf"/>
</dbReference>
<feature type="coiled-coil region" evidence="9">
    <location>
        <begin position="308"/>
        <end position="335"/>
    </location>
</feature>
<accession>A0AAU9D8R0</accession>
<comment type="function">
    <text evidence="6">GTPase that associates with the 50S ribosomal subunit and may have a role during protein synthesis or ribosome biogenesis.</text>
</comment>
<dbReference type="CDD" id="cd01878">
    <property type="entry name" value="HflX"/>
    <property type="match status" value="1"/>
</dbReference>
<evidence type="ECO:0000313" key="11">
    <source>
        <dbReference type="EMBL" id="BDU49971.1"/>
    </source>
</evidence>
<feature type="binding site" evidence="8">
    <location>
        <position position="204"/>
    </location>
    <ligand>
        <name>Mg(2+)</name>
        <dbReference type="ChEBI" id="CHEBI:18420"/>
    </ligand>
</feature>
<feature type="binding site" evidence="7">
    <location>
        <begin position="222"/>
        <end position="226"/>
    </location>
    <ligand>
        <name>GTP</name>
        <dbReference type="ChEBI" id="CHEBI:37565"/>
    </ligand>
</feature>
<evidence type="ECO:0000256" key="7">
    <source>
        <dbReference type="PIRSR" id="PIRSR006809-1"/>
    </source>
</evidence>
<proteinExistence type="inferred from homology"/>
<evidence type="ECO:0000256" key="9">
    <source>
        <dbReference type="SAM" id="Coils"/>
    </source>
</evidence>
<dbReference type="GO" id="GO:0003924">
    <property type="term" value="F:GTPase activity"/>
    <property type="evidence" value="ECO:0007669"/>
    <property type="project" value="UniProtKB-UniRule"/>
</dbReference>
<reference evidence="11 12" key="1">
    <citation type="submission" date="2022-11" db="EMBL/GenBank/DDBJ databases">
        <title>Haliovirga abyssi gen. nov., sp. nov., a mesophilic fermentative bacterium isolated from the Iheya North hydrothermal field and the proposal of Haliovirgaceae fam. nov.</title>
        <authorList>
            <person name="Miyazaki U."/>
            <person name="Tame A."/>
            <person name="Miyazaki J."/>
            <person name="Takai K."/>
            <person name="Sawayama S."/>
            <person name="Kitajima M."/>
            <person name="Okamoto A."/>
            <person name="Nakagawa S."/>
        </authorList>
    </citation>
    <scope>NUCLEOTIDE SEQUENCE [LARGE SCALE GENOMIC DNA]</scope>
    <source>
        <strain evidence="11 12">IC12</strain>
    </source>
</reference>
<protein>
    <recommendedName>
        <fullName evidence="6">GTPase HflX</fullName>
    </recommendedName>
    <alternativeName>
        <fullName evidence="6">GTP-binding protein HflX</fullName>
    </alternativeName>
</protein>
<dbReference type="InterPro" id="IPR016496">
    <property type="entry name" value="GTPase_HflX"/>
</dbReference>
<evidence type="ECO:0000256" key="3">
    <source>
        <dbReference type="ARBA" id="ARBA00022741"/>
    </source>
</evidence>
<dbReference type="EMBL" id="AP027059">
    <property type="protein sequence ID" value="BDU49971.1"/>
    <property type="molecule type" value="Genomic_DNA"/>
</dbReference>
<dbReference type="GO" id="GO:0043022">
    <property type="term" value="F:ribosome binding"/>
    <property type="evidence" value="ECO:0007669"/>
    <property type="project" value="TreeGrafter"/>
</dbReference>
<dbReference type="Gene3D" id="3.40.50.300">
    <property type="entry name" value="P-loop containing nucleotide triphosphate hydrolases"/>
    <property type="match status" value="1"/>
</dbReference>
<dbReference type="KEGG" id="haby:HLVA_05400"/>
<dbReference type="RefSeq" id="WP_307904909.1">
    <property type="nucleotide sequence ID" value="NZ_AP027059.1"/>
</dbReference>
<feature type="binding site" evidence="7">
    <location>
        <begin position="197"/>
        <end position="204"/>
    </location>
    <ligand>
        <name>GTP</name>
        <dbReference type="ChEBI" id="CHEBI:37565"/>
    </ligand>
</feature>
<keyword evidence="4 8" id="KW-0460">Magnesium</keyword>
<evidence type="ECO:0000256" key="5">
    <source>
        <dbReference type="ARBA" id="ARBA00023134"/>
    </source>
</evidence>
<dbReference type="InterPro" id="IPR025121">
    <property type="entry name" value="GTPase_HflX_N"/>
</dbReference>
<dbReference type="GO" id="GO:0005737">
    <property type="term" value="C:cytoplasm"/>
    <property type="evidence" value="ECO:0007669"/>
    <property type="project" value="UniProtKB-SubCell"/>
</dbReference>
<evidence type="ECO:0000256" key="8">
    <source>
        <dbReference type="PIRSR" id="PIRSR006809-2"/>
    </source>
</evidence>
<dbReference type="InterPro" id="IPR027417">
    <property type="entry name" value="P-loop_NTPase"/>
</dbReference>
<keyword evidence="2 8" id="KW-0479">Metal-binding</keyword>
<evidence type="ECO:0000313" key="12">
    <source>
        <dbReference type="Proteomes" id="UP001321582"/>
    </source>
</evidence>
<feature type="binding site" evidence="7">
    <location>
        <begin position="336"/>
        <end position="338"/>
    </location>
    <ligand>
        <name>GTP</name>
        <dbReference type="ChEBI" id="CHEBI:37565"/>
    </ligand>
</feature>
<comment type="subcellular location">
    <subcellularLocation>
        <location evidence="6">Cytoplasm</location>
    </subcellularLocation>
    <text evidence="6">May associate with membranes.</text>
</comment>
<feature type="domain" description="Hflx-type G" evidence="10">
    <location>
        <begin position="191"/>
        <end position="356"/>
    </location>
</feature>
<sequence>MKYEVNSKKGILISLENNYLDELEELVNNIGIEVVERAVQIRKKPDPKYYVGKGKIEEILNIIEENEIEFAIFDDEIRTIQRKNIKNKLGITILDRTDVILNIFSKNAQTKEAKLQIELAKLKYKLPEIVGLGKAMSRLGGGIGTRGPGEKEKEYKKRAILDKIKKIEDELKKIQRTRGEQSKNRKRRKAKQVILVGYTNAGKSTLMNNLTGADVTSEDRLFVTLDTKMKKIYALREKNIVLGDTVGFIRKLPHVLVASFKSTLEVVKEADILLKIIDISKEAFEEDIKVIDEVLEEIGDSDIKNIYVFNKVDLYANYENEIKKLEEKYKNVAFISAQNNINIEELLEKLVIELRG</sequence>
<dbReference type="InterPro" id="IPR032305">
    <property type="entry name" value="GTP-bd_M"/>
</dbReference>